<evidence type="ECO:0000256" key="1">
    <source>
        <dbReference type="ARBA" id="ARBA00023002"/>
    </source>
</evidence>
<dbReference type="InterPro" id="IPR011032">
    <property type="entry name" value="GroES-like_sf"/>
</dbReference>
<dbReference type="InterPro" id="IPR050129">
    <property type="entry name" value="Zn_alcohol_dh"/>
</dbReference>
<reference evidence="4 5" key="1">
    <citation type="submission" date="2017-04" db="EMBL/GenBank/DDBJ databases">
        <authorList>
            <person name="Afonso C.L."/>
            <person name="Miller P.J."/>
            <person name="Scott M.A."/>
            <person name="Spackman E."/>
            <person name="Goraichik I."/>
            <person name="Dimitrov K.M."/>
            <person name="Suarez D.L."/>
            <person name="Swayne D.E."/>
        </authorList>
    </citation>
    <scope>NUCLEOTIDE SEQUENCE [LARGE SCALE GENOMIC DNA]</scope>
    <source>
        <strain evidence="4 5">CGMCC 1.10972</strain>
    </source>
</reference>
<dbReference type="Gene3D" id="3.40.50.720">
    <property type="entry name" value="NAD(P)-binding Rossmann-like Domain"/>
    <property type="match status" value="1"/>
</dbReference>
<dbReference type="OrthoDB" id="9809185at2"/>
<keyword evidence="1" id="KW-0560">Oxidoreductase</keyword>
<accession>A0A1W2EPM7</accession>
<evidence type="ECO:0000259" key="3">
    <source>
        <dbReference type="Pfam" id="PF08240"/>
    </source>
</evidence>
<feature type="domain" description="Alcohol dehydrogenase-like C-terminal" evidence="2">
    <location>
        <begin position="171"/>
        <end position="288"/>
    </location>
</feature>
<dbReference type="InterPro" id="IPR036291">
    <property type="entry name" value="NAD(P)-bd_dom_sf"/>
</dbReference>
<evidence type="ECO:0000259" key="2">
    <source>
        <dbReference type="Pfam" id="PF00107"/>
    </source>
</evidence>
<dbReference type="Pfam" id="PF08240">
    <property type="entry name" value="ADH_N"/>
    <property type="match status" value="1"/>
</dbReference>
<evidence type="ECO:0000313" key="4">
    <source>
        <dbReference type="EMBL" id="SMD11677.1"/>
    </source>
</evidence>
<feature type="domain" description="Alcohol dehydrogenase-like N-terminal" evidence="3">
    <location>
        <begin position="24"/>
        <end position="128"/>
    </location>
</feature>
<dbReference type="AlphaFoldDB" id="A0A1W2EPM7"/>
<protein>
    <submittedName>
        <fullName evidence="4">Threonine dehydrogenase</fullName>
    </submittedName>
</protein>
<dbReference type="SUPFAM" id="SSF51735">
    <property type="entry name" value="NAD(P)-binding Rossmann-fold domains"/>
    <property type="match status" value="1"/>
</dbReference>
<keyword evidence="5" id="KW-1185">Reference proteome</keyword>
<dbReference type="PANTHER" id="PTHR43401:SF2">
    <property type="entry name" value="L-THREONINE 3-DEHYDROGENASE"/>
    <property type="match status" value="1"/>
</dbReference>
<name>A0A1W2EPM7_9HYPH</name>
<dbReference type="STRING" id="937218.SAMN06297251_1301"/>
<evidence type="ECO:0000313" key="5">
    <source>
        <dbReference type="Proteomes" id="UP000192656"/>
    </source>
</evidence>
<gene>
    <name evidence="4" type="ORF">SAMN06297251_1301</name>
</gene>
<dbReference type="RefSeq" id="WP_084412660.1">
    <property type="nucleotide sequence ID" value="NZ_FWXR01000030.1"/>
</dbReference>
<sequence>MKALVYTGPKALDYRDAPDPEPRDGEAIVKVEAVGICGSDMHAFLGHDERRPAPLILGHEAAGTVETGNLAGKRVTVNPLVTCGTCEACRKGRDNLCPNRQIISMAPRPGAFAEYLAIPETNLVEIPEGVSVEKACLAEPIACGWHAVRVALSHDPDALKRGTCLVIGGGAIGLGAALSLHAAGASRIVIAETNSRRHGALKGAGPFEIVDPTSDPISIAADVVIDGVGFSATRKLASRIAKPGGIIVHIGLGESEGGLDIRRMTLQEIAFVGTYTYTPEDFRQTAAAIFDGRLGTLDWPQMRALSEGAAAFGEILNGSIAAPKIVLAP</sequence>
<dbReference type="Proteomes" id="UP000192656">
    <property type="component" value="Unassembled WGS sequence"/>
</dbReference>
<dbReference type="SUPFAM" id="SSF50129">
    <property type="entry name" value="GroES-like"/>
    <property type="match status" value="1"/>
</dbReference>
<organism evidence="4 5">
    <name type="scientific">Fulvimarina manganoxydans</name>
    <dbReference type="NCBI Taxonomy" id="937218"/>
    <lineage>
        <taxon>Bacteria</taxon>
        <taxon>Pseudomonadati</taxon>
        <taxon>Pseudomonadota</taxon>
        <taxon>Alphaproteobacteria</taxon>
        <taxon>Hyphomicrobiales</taxon>
        <taxon>Aurantimonadaceae</taxon>
        <taxon>Fulvimarina</taxon>
    </lineage>
</organism>
<dbReference type="GO" id="GO:0016491">
    <property type="term" value="F:oxidoreductase activity"/>
    <property type="evidence" value="ECO:0007669"/>
    <property type="project" value="UniProtKB-KW"/>
</dbReference>
<dbReference type="Gene3D" id="3.90.180.10">
    <property type="entry name" value="Medium-chain alcohol dehydrogenases, catalytic domain"/>
    <property type="match status" value="1"/>
</dbReference>
<dbReference type="InterPro" id="IPR013154">
    <property type="entry name" value="ADH-like_N"/>
</dbReference>
<dbReference type="Pfam" id="PF00107">
    <property type="entry name" value="ADH_zinc_N"/>
    <property type="match status" value="1"/>
</dbReference>
<dbReference type="EMBL" id="FWXR01000030">
    <property type="protein sequence ID" value="SMD11677.1"/>
    <property type="molecule type" value="Genomic_DNA"/>
</dbReference>
<dbReference type="PANTHER" id="PTHR43401">
    <property type="entry name" value="L-THREONINE 3-DEHYDROGENASE"/>
    <property type="match status" value="1"/>
</dbReference>
<dbReference type="InterPro" id="IPR013149">
    <property type="entry name" value="ADH-like_C"/>
</dbReference>
<proteinExistence type="predicted"/>